<sequence>MTTTTEATPTSDRELVLTRIIDAPPEKVFKAWTDPELLKQWFAPRPFTTPVAELDVRPGGANLIVMRDPQGNEHPNRGIYLEVVENERLVFTDAYTRAWEPSKKPFMTVILTFEDQGGKTKYTARARHWTVADREAHEKMGFHEGWGQCADQLEALLKAGT</sequence>
<dbReference type="Pfam" id="PF08327">
    <property type="entry name" value="AHSA1"/>
    <property type="match status" value="1"/>
</dbReference>
<comment type="similarity">
    <text evidence="1">Belongs to the AHA1 family.</text>
</comment>
<organism evidence="3 4">
    <name type="scientific">Sorangium cellulosum</name>
    <name type="common">Polyangium cellulosum</name>
    <dbReference type="NCBI Taxonomy" id="56"/>
    <lineage>
        <taxon>Bacteria</taxon>
        <taxon>Pseudomonadati</taxon>
        <taxon>Myxococcota</taxon>
        <taxon>Polyangia</taxon>
        <taxon>Polyangiales</taxon>
        <taxon>Polyangiaceae</taxon>
        <taxon>Sorangium</taxon>
    </lineage>
</organism>
<dbReference type="RefSeq" id="WP_129355749.1">
    <property type="nucleotide sequence ID" value="NZ_CP012670.1"/>
</dbReference>
<protein>
    <submittedName>
        <fullName evidence="3">ATPase</fullName>
    </submittedName>
</protein>
<dbReference type="EMBL" id="CP012670">
    <property type="protein sequence ID" value="AUX27466.1"/>
    <property type="molecule type" value="Genomic_DNA"/>
</dbReference>
<dbReference type="SUPFAM" id="SSF55961">
    <property type="entry name" value="Bet v1-like"/>
    <property type="match status" value="1"/>
</dbReference>
<evidence type="ECO:0000313" key="3">
    <source>
        <dbReference type="EMBL" id="AUX27466.1"/>
    </source>
</evidence>
<dbReference type="InterPro" id="IPR023393">
    <property type="entry name" value="START-like_dom_sf"/>
</dbReference>
<feature type="domain" description="Activator of Hsp90 ATPase homologue 1/2-like C-terminal" evidence="2">
    <location>
        <begin position="22"/>
        <end position="158"/>
    </location>
</feature>
<gene>
    <name evidence="3" type="ORF">SOCEGT47_080570</name>
</gene>
<dbReference type="InterPro" id="IPR013538">
    <property type="entry name" value="ASHA1/2-like_C"/>
</dbReference>
<reference evidence="3 4" key="1">
    <citation type="submission" date="2015-09" db="EMBL/GenBank/DDBJ databases">
        <title>Sorangium comparison.</title>
        <authorList>
            <person name="Zaburannyi N."/>
            <person name="Bunk B."/>
            <person name="Overmann J."/>
            <person name="Mueller R."/>
        </authorList>
    </citation>
    <scope>NUCLEOTIDE SEQUENCE [LARGE SCALE GENOMIC DNA]</scope>
    <source>
        <strain evidence="3 4">So ceGT47</strain>
    </source>
</reference>
<accession>A0A4P2QDL5</accession>
<dbReference type="CDD" id="cd08896">
    <property type="entry name" value="SRPBCC_CalC_Aha1-like_3"/>
    <property type="match status" value="1"/>
</dbReference>
<evidence type="ECO:0000259" key="2">
    <source>
        <dbReference type="Pfam" id="PF08327"/>
    </source>
</evidence>
<proteinExistence type="inferred from homology"/>
<dbReference type="Proteomes" id="UP000295781">
    <property type="component" value="Chromosome"/>
</dbReference>
<dbReference type="Gene3D" id="3.30.530.20">
    <property type="match status" value="1"/>
</dbReference>
<name>A0A4P2QDL5_SORCE</name>
<evidence type="ECO:0000313" key="4">
    <source>
        <dbReference type="Proteomes" id="UP000295781"/>
    </source>
</evidence>
<dbReference type="OrthoDB" id="9805228at2"/>
<dbReference type="AlphaFoldDB" id="A0A4P2QDL5"/>
<evidence type="ECO:0000256" key="1">
    <source>
        <dbReference type="ARBA" id="ARBA00006817"/>
    </source>
</evidence>